<name>A0A395JME9_9GAMM</name>
<comment type="caution">
    <text evidence="1">The sequence shown here is derived from an EMBL/GenBank/DDBJ whole genome shotgun (WGS) entry which is preliminary data.</text>
</comment>
<gene>
    <name evidence="1" type="ORF">DFR28_1021025</name>
</gene>
<sequence>MQIQGIQAASTLDSYRRLTASLVLAFSVLFAIPTTGESASSTQYSDDPALELYSDIQKFRMSYPHQILTLNVDGRTITLPAVIEAHVECNSEAPPISLLGLSTVMQEAAFIIQNAFHYAHSVVHLQLSVVAQHVSNSIELAIPKWSSQLVRLVR</sequence>
<proteinExistence type="predicted"/>
<reference evidence="1 2" key="1">
    <citation type="submission" date="2018-06" db="EMBL/GenBank/DDBJ databases">
        <title>Genomic Encyclopedia of Type Strains, Phase IV (KMG-IV): sequencing the most valuable type-strain genomes for metagenomic binning, comparative biology and taxonomic classification.</title>
        <authorList>
            <person name="Goeker M."/>
        </authorList>
    </citation>
    <scope>NUCLEOTIDE SEQUENCE [LARGE SCALE GENOMIC DNA]</scope>
    <source>
        <strain evidence="1 2">DSM 24032</strain>
    </source>
</reference>
<dbReference type="Proteomes" id="UP000253083">
    <property type="component" value="Unassembled WGS sequence"/>
</dbReference>
<dbReference type="InParanoid" id="A0A395JME9"/>
<dbReference type="RefSeq" id="WP_113954351.1">
    <property type="nucleotide sequence ID" value="NZ_QNRT01000002.1"/>
</dbReference>
<dbReference type="EMBL" id="QNRT01000002">
    <property type="protein sequence ID" value="RBP51595.1"/>
    <property type="molecule type" value="Genomic_DNA"/>
</dbReference>
<evidence type="ECO:0000313" key="1">
    <source>
        <dbReference type="EMBL" id="RBP51595.1"/>
    </source>
</evidence>
<keyword evidence="2" id="KW-1185">Reference proteome</keyword>
<accession>A0A395JME9</accession>
<organism evidence="1 2">
    <name type="scientific">Arenicella xantha</name>
    <dbReference type="NCBI Taxonomy" id="644221"/>
    <lineage>
        <taxon>Bacteria</taxon>
        <taxon>Pseudomonadati</taxon>
        <taxon>Pseudomonadota</taxon>
        <taxon>Gammaproteobacteria</taxon>
        <taxon>Arenicellales</taxon>
        <taxon>Arenicellaceae</taxon>
        <taxon>Arenicella</taxon>
    </lineage>
</organism>
<dbReference type="AlphaFoldDB" id="A0A395JME9"/>
<evidence type="ECO:0000313" key="2">
    <source>
        <dbReference type="Proteomes" id="UP000253083"/>
    </source>
</evidence>
<protein>
    <submittedName>
        <fullName evidence="1">Uncharacterized protein</fullName>
    </submittedName>
</protein>